<keyword evidence="3" id="KW-0882">Thioester bond</keyword>
<dbReference type="SMART" id="SM01360">
    <property type="entry name" value="A2M"/>
    <property type="match status" value="1"/>
</dbReference>
<dbReference type="InterPro" id="IPR011626">
    <property type="entry name" value="Alpha-macroglobulin_TED"/>
</dbReference>
<dbReference type="Pfam" id="PF07703">
    <property type="entry name" value="A2M_BRD"/>
    <property type="match status" value="1"/>
</dbReference>
<dbReference type="Pfam" id="PF07678">
    <property type="entry name" value="TED_complement"/>
    <property type="match status" value="1"/>
</dbReference>
<dbReference type="Pfam" id="PF21308">
    <property type="entry name" value="C3_CUB2"/>
    <property type="match status" value="1"/>
</dbReference>
<dbReference type="Pfam" id="PF01821">
    <property type="entry name" value="ANATO"/>
    <property type="match status" value="1"/>
</dbReference>
<dbReference type="InterPro" id="IPR002890">
    <property type="entry name" value="MG2"/>
</dbReference>
<evidence type="ECO:0000259" key="5">
    <source>
        <dbReference type="PROSITE" id="PS01178"/>
    </source>
</evidence>
<dbReference type="InterPro" id="IPR013783">
    <property type="entry name" value="Ig-like_fold"/>
</dbReference>
<dbReference type="Gene3D" id="2.40.50.120">
    <property type="match status" value="1"/>
</dbReference>
<comment type="caution">
    <text evidence="7">The sequence shown here is derived from an EMBL/GenBank/DDBJ whole genome shotgun (WGS) entry which is preliminary data.</text>
</comment>
<dbReference type="InterPro" id="IPR041425">
    <property type="entry name" value="C3/4/5_MG1"/>
</dbReference>
<dbReference type="SUPFAM" id="SSF50242">
    <property type="entry name" value="TIMP-like"/>
    <property type="match status" value="1"/>
</dbReference>
<dbReference type="GO" id="GO:0004866">
    <property type="term" value="F:endopeptidase inhibitor activity"/>
    <property type="evidence" value="ECO:0007669"/>
    <property type="project" value="InterPro"/>
</dbReference>
<dbReference type="SMART" id="SM00104">
    <property type="entry name" value="ANATO"/>
    <property type="match status" value="1"/>
</dbReference>
<organism evidence="7 8">
    <name type="scientific">Eleutherodactylus coqui</name>
    <name type="common">Puerto Rican coqui</name>
    <dbReference type="NCBI Taxonomy" id="57060"/>
    <lineage>
        <taxon>Eukaryota</taxon>
        <taxon>Metazoa</taxon>
        <taxon>Chordata</taxon>
        <taxon>Craniata</taxon>
        <taxon>Vertebrata</taxon>
        <taxon>Euteleostomi</taxon>
        <taxon>Amphibia</taxon>
        <taxon>Batrachia</taxon>
        <taxon>Anura</taxon>
        <taxon>Neobatrachia</taxon>
        <taxon>Hyloidea</taxon>
        <taxon>Eleutherodactylidae</taxon>
        <taxon>Eleutherodactylinae</taxon>
        <taxon>Eleutherodactylus</taxon>
        <taxon>Eleutherodactylus</taxon>
    </lineage>
</organism>
<dbReference type="GO" id="GO:0005615">
    <property type="term" value="C:extracellular space"/>
    <property type="evidence" value="ECO:0007669"/>
    <property type="project" value="InterPro"/>
</dbReference>
<dbReference type="PROSITE" id="PS01178">
    <property type="entry name" value="ANAPHYLATOXIN_2"/>
    <property type="match status" value="1"/>
</dbReference>
<dbReference type="InterPro" id="IPR001599">
    <property type="entry name" value="Macroglobln_a2"/>
</dbReference>
<keyword evidence="4" id="KW-1015">Disulfide bond</keyword>
<dbReference type="InterPro" id="IPR008993">
    <property type="entry name" value="TIMP-like_OB-fold"/>
</dbReference>
<keyword evidence="2" id="KW-0964">Secreted</keyword>
<evidence type="ECO:0000256" key="3">
    <source>
        <dbReference type="ARBA" id="ARBA00022966"/>
    </source>
</evidence>
<sequence length="1604" mass="179673">MPSILHVEVEETIVLDAHLQKVPFQAEIVIQDFPQKTLIIAQTTVTLNSANSFLETVKMKIPSNFFQKDSKKKQFVSVNVKSNMCNLNKVVLVSFHTGYIFIQTDKPIYNPGTTVLFRLFVTGLSLQPDTRTVDVEFINPDGIVVQKDQLSNDKSLIIQKSFTLPEIATDGIWQIACKFQVAPQQVFRTEFEVKEYVLPSFEVFLETPQNYYFVDDDHFTVDITANFLHGKPVEGICTVMFGAIVNNEKKSFPNSITKIKMTGGKAQAMLHRYMITTRYPHIEILLGKSLYVTVTVLTNAGSDLVVAERSDIPVVKKAFKLLFTKTSKYFKPGLPYIANLLLQNADGSSASDIEICTTDNNCATTNADGETQLIINTDPNIQEMQVYMSTKAVGVPSHRQAFNLLAVTAYTPQQGSQNYLHIGIPSAKVSIGDTLSIQFVVKTKNINIQTSFSFITYMILSKGQLIKMDRQKRDPEQTLTVLSLVVSEKYMPSFRIVAYYTVPGNENEIVSDSVWVNTVNSCIKKLEISPSKPVLDPAPGTPMPMKLTGEPGASVGLVAVDKAVFVLNRKNRMSQNKVWQEVDKSDLGCTPGGGKDNAGVFTDAGLSVESTIRLTTPTRIELSCEKPQRRKRSLLAENKAEKVRQYSDPRLQKCCEDGMLENPMGYTCQRRSEFVLEAGECARIFLECCKFIFEPEDSYANMESFNSRSMFYESWLWKVETLPAKADSHGYSSLVVKAVLPESITTWQFLAIGISPTSGICVSKPYEMLVKKKFFMDLRLPHSVVRNEQVEIRAILYSYVDGPIEVIVDLTYNEKMCSSATAQANFRQVVTLDKMASLVIPFVIVPLEIGNIRVEVKASVKDYFLTDGVVKDLKVVPEGMKILRNIQSLILDPLRSAVPGIQEVTIDTVPPNDIVPNTEPETFVSVKGGFLGETLENSIDGAKLKDLIMVPSGCGEQNMMSMTPTVIATHYLDVTNQWEKIGVQRRDEAIKNINLGYVQQLVYRKADNSYSAFTNRPASTWLTAYVVKVFSMAYKLIPIDKGVLCGAVKWLLTEKQEPNGVFREDAPVIHGEMVGGTGNTDPDASLTAFVLIALVEAKSFCKDEVPDLETGLDKSAAYLEGRIKTLKKPYTICITSYALTLVDKLPKDFDLMKSSTGGTHWGAYSSDLYKIEATSYALLALLKLIYYSLAEPVARWLTEQRFYGGGYGSTQATIMVFQAMSEYQIHVPEINEVDMDVTLSLPGRDTPVNWKINTDNAMLQRSQKTTLKDKIKVTAKGKGTGTLTVMSVYYAPLAEGTLPCKNFNFSITLQDAPQDKKPVGALKSMFVNMCMKYLGASDSTMTLVDLTLLTGFTPDMDDLDKLTNRADKYTSKYEMDTERSEKGSLILYLDKVSMSQEECLKFKIHKNFEVAVLQPAAATIYEYYALENRCTKFYHPTEEGGELRKICKDAECHCISERCNLKNAHSGPLNATARVELACVHGVDFVYECKVEHIEQPGAYDVHTMVVTQVIKLGSDEIQDGDKRRFFMHKSCRDSVEVNINQTYIIWGRSKDIWEMRNEMTYIINGDTWFESVPTKEKCATTEKDECEEIYKFADDLRLFGCRT</sequence>
<dbReference type="Gene3D" id="2.60.40.10">
    <property type="entry name" value="Immunoglobulins"/>
    <property type="match status" value="2"/>
</dbReference>
<dbReference type="Pfam" id="PF17789">
    <property type="entry name" value="MG4"/>
    <property type="match status" value="1"/>
</dbReference>
<dbReference type="FunFam" id="2.60.40.10:FF:000155">
    <property type="entry name" value="complement C3 isoform X1"/>
    <property type="match status" value="1"/>
</dbReference>
<dbReference type="CDD" id="cd02896">
    <property type="entry name" value="complement_C3_C4_C5"/>
    <property type="match status" value="1"/>
</dbReference>
<dbReference type="InterPro" id="IPR018933">
    <property type="entry name" value="Netrin_module_non-TIMP"/>
</dbReference>
<dbReference type="SUPFAM" id="SSF48239">
    <property type="entry name" value="Terpenoid cyclases/Protein prenyltransferases"/>
    <property type="match status" value="1"/>
</dbReference>
<dbReference type="Pfam" id="PF01835">
    <property type="entry name" value="MG2"/>
    <property type="match status" value="1"/>
</dbReference>
<dbReference type="Gene3D" id="1.50.10.20">
    <property type="match status" value="1"/>
</dbReference>
<dbReference type="SUPFAM" id="SSF47686">
    <property type="entry name" value="Anaphylotoxins (complement system)"/>
    <property type="match status" value="1"/>
</dbReference>
<dbReference type="FunFam" id="2.40.50.120:FF:000013">
    <property type="entry name" value="Complement C3"/>
    <property type="match status" value="1"/>
</dbReference>
<dbReference type="Pfam" id="PF00207">
    <property type="entry name" value="A2M"/>
    <property type="match status" value="1"/>
</dbReference>
<name>A0A8J6JQA6_ELECQ</name>
<dbReference type="Gene3D" id="2.60.40.690">
    <property type="entry name" value="Alpha-macroglobulin, receptor-binding domain"/>
    <property type="match status" value="1"/>
</dbReference>
<dbReference type="Pfam" id="PF17791">
    <property type="entry name" value="MG3"/>
    <property type="match status" value="1"/>
</dbReference>
<dbReference type="PROSITE" id="PS50189">
    <property type="entry name" value="NTR"/>
    <property type="match status" value="1"/>
</dbReference>
<dbReference type="InterPro" id="IPR047565">
    <property type="entry name" value="Alpha-macroglob_thiol-ester_cl"/>
</dbReference>
<dbReference type="InterPro" id="IPR050473">
    <property type="entry name" value="A2M/Complement_sys"/>
</dbReference>
<accession>A0A8J6JQA6</accession>
<dbReference type="PROSITE" id="PS01177">
    <property type="entry name" value="ANAPHYLATOXIN_1"/>
    <property type="match status" value="1"/>
</dbReference>
<dbReference type="CDD" id="cd00017">
    <property type="entry name" value="ANATO"/>
    <property type="match status" value="1"/>
</dbReference>
<evidence type="ECO:0000313" key="8">
    <source>
        <dbReference type="Proteomes" id="UP000770717"/>
    </source>
</evidence>
<dbReference type="OrthoDB" id="6359008at2759"/>
<dbReference type="InterPro" id="IPR009048">
    <property type="entry name" value="A-macroglobulin_rcpt-bd"/>
</dbReference>
<gene>
    <name evidence="7" type="ORF">GDO78_014281</name>
</gene>
<dbReference type="FunFam" id="2.60.40.1940:FF:000001">
    <property type="entry name" value="Complement component C3"/>
    <property type="match status" value="1"/>
</dbReference>
<dbReference type="Gene3D" id="2.20.130.20">
    <property type="match status" value="1"/>
</dbReference>
<dbReference type="Gene3D" id="2.60.120.1540">
    <property type="match status" value="1"/>
</dbReference>
<dbReference type="Pfam" id="PF07677">
    <property type="entry name" value="A2M_recep"/>
    <property type="match status" value="1"/>
</dbReference>
<dbReference type="PANTHER" id="PTHR11412">
    <property type="entry name" value="MACROGLOBULIN / COMPLEMENT"/>
    <property type="match status" value="1"/>
</dbReference>
<dbReference type="InterPro" id="IPR040839">
    <property type="entry name" value="MG4"/>
</dbReference>
<evidence type="ECO:0000256" key="4">
    <source>
        <dbReference type="ARBA" id="ARBA00023157"/>
    </source>
</evidence>
<reference evidence="7" key="1">
    <citation type="thesis" date="2020" institute="ProQuest LLC" country="789 East Eisenhower Parkway, Ann Arbor, MI, USA">
        <title>Comparative Genomics and Chromosome Evolution.</title>
        <authorList>
            <person name="Mudd A.B."/>
        </authorList>
    </citation>
    <scope>NUCLEOTIDE SEQUENCE</scope>
    <source>
        <strain evidence="7">HN-11 Male</strain>
        <tissue evidence="7">Kidney and liver</tissue>
    </source>
</reference>
<dbReference type="SMART" id="SM01361">
    <property type="entry name" value="A2M_recep"/>
    <property type="match status" value="1"/>
</dbReference>
<dbReference type="Pfam" id="PF01759">
    <property type="entry name" value="NTR"/>
    <property type="match status" value="1"/>
</dbReference>
<dbReference type="InterPro" id="IPR019742">
    <property type="entry name" value="MacrogloblnA2_CS"/>
</dbReference>
<evidence type="ECO:0008006" key="9">
    <source>
        <dbReference type="Google" id="ProtNLM"/>
    </source>
</evidence>
<dbReference type="PROSITE" id="PS00477">
    <property type="entry name" value="ALPHA_2_MACROGLOBULIN"/>
    <property type="match status" value="1"/>
</dbReference>
<dbReference type="SMART" id="SM01419">
    <property type="entry name" value="Thiol-ester_cl"/>
    <property type="match status" value="1"/>
</dbReference>
<comment type="subcellular location">
    <subcellularLocation>
        <location evidence="1">Secreted</location>
    </subcellularLocation>
</comment>
<proteinExistence type="predicted"/>
<dbReference type="Gene3D" id="2.60.40.1930">
    <property type="match status" value="3"/>
</dbReference>
<feature type="domain" description="NTR" evidence="6">
    <location>
        <begin position="1459"/>
        <end position="1602"/>
    </location>
</feature>
<dbReference type="EMBL" id="WNTK01001192">
    <property type="protein sequence ID" value="KAG9467796.1"/>
    <property type="molecule type" value="Genomic_DNA"/>
</dbReference>
<dbReference type="Gene3D" id="1.20.91.20">
    <property type="entry name" value="Anaphylotoxins (complement system)"/>
    <property type="match status" value="1"/>
</dbReference>
<dbReference type="InterPro" id="IPR018081">
    <property type="entry name" value="Anaphylatoxin_comp_syst"/>
</dbReference>
<evidence type="ECO:0000259" key="6">
    <source>
        <dbReference type="PROSITE" id="PS50189"/>
    </source>
</evidence>
<dbReference type="InterPro" id="IPR001134">
    <property type="entry name" value="Netrin_domain"/>
</dbReference>
<dbReference type="InterPro" id="IPR000020">
    <property type="entry name" value="Anaphylatoxin/fibulin"/>
</dbReference>
<dbReference type="InterPro" id="IPR048848">
    <property type="entry name" value="C3_CUB2"/>
</dbReference>
<dbReference type="SUPFAM" id="SSF49410">
    <property type="entry name" value="Alpha-macroglobulin receptor domain"/>
    <property type="match status" value="1"/>
</dbReference>
<feature type="domain" description="Anaphylatoxin-like" evidence="5">
    <location>
        <begin position="654"/>
        <end position="689"/>
    </location>
</feature>
<dbReference type="InterPro" id="IPR011625">
    <property type="entry name" value="A2M_N_BRD"/>
</dbReference>
<dbReference type="PANTHER" id="PTHR11412:SF190">
    <property type="entry name" value="A.SUPERBUS VENOM FACTOR 1"/>
    <property type="match status" value="1"/>
</dbReference>
<dbReference type="InterPro" id="IPR036595">
    <property type="entry name" value="A-macroglobulin_rcpt-bd_sf"/>
</dbReference>
<evidence type="ECO:0000313" key="7">
    <source>
        <dbReference type="EMBL" id="KAG9467796.1"/>
    </source>
</evidence>
<keyword evidence="8" id="KW-1185">Reference proteome</keyword>
<dbReference type="SMART" id="SM00643">
    <property type="entry name" value="C345C"/>
    <property type="match status" value="1"/>
</dbReference>
<dbReference type="Pfam" id="PF17790">
    <property type="entry name" value="MG1"/>
    <property type="match status" value="1"/>
</dbReference>
<dbReference type="Gene3D" id="2.60.40.1940">
    <property type="match status" value="1"/>
</dbReference>
<dbReference type="SMART" id="SM01359">
    <property type="entry name" value="A2M_N_2"/>
    <property type="match status" value="1"/>
</dbReference>
<protein>
    <recommendedName>
        <fullName evidence="9">Complement C3</fullName>
    </recommendedName>
</protein>
<dbReference type="InterPro" id="IPR041555">
    <property type="entry name" value="MG3"/>
</dbReference>
<dbReference type="InterPro" id="IPR008930">
    <property type="entry name" value="Terpenoid_cyclase/PrenylTrfase"/>
</dbReference>
<evidence type="ECO:0000256" key="2">
    <source>
        <dbReference type="ARBA" id="ARBA00022525"/>
    </source>
</evidence>
<evidence type="ECO:0000256" key="1">
    <source>
        <dbReference type="ARBA" id="ARBA00004613"/>
    </source>
</evidence>
<dbReference type="Proteomes" id="UP000770717">
    <property type="component" value="Unassembled WGS sequence"/>
</dbReference>
<dbReference type="Gene3D" id="6.20.50.160">
    <property type="match status" value="1"/>
</dbReference>